<evidence type="ECO:0000256" key="6">
    <source>
        <dbReference type="PROSITE-ProRule" id="PRU01240"/>
    </source>
</evidence>
<accession>A0A1H4CYB2</accession>
<dbReference type="OrthoDB" id="614750at2"/>
<dbReference type="Proteomes" id="UP000199288">
    <property type="component" value="Unassembled WGS sequence"/>
</dbReference>
<evidence type="ECO:0000313" key="11">
    <source>
        <dbReference type="EMBL" id="SEA65483.1"/>
    </source>
</evidence>
<dbReference type="PROSITE" id="PS51892">
    <property type="entry name" value="SUBTILASE"/>
    <property type="match status" value="1"/>
</dbReference>
<dbReference type="PROSITE" id="PS00138">
    <property type="entry name" value="SUBTILASE_SER"/>
    <property type="match status" value="1"/>
</dbReference>
<evidence type="ECO:0000256" key="5">
    <source>
        <dbReference type="PIRSR" id="PIRSR615500-1"/>
    </source>
</evidence>
<feature type="domain" description="Inhibitor I9" evidence="10">
    <location>
        <begin position="87"/>
        <end position="143"/>
    </location>
</feature>
<protein>
    <submittedName>
        <fullName evidence="11">Peptidase inhibitor I9</fullName>
    </submittedName>
</protein>
<dbReference type="Gene3D" id="3.40.50.200">
    <property type="entry name" value="Peptidase S8/S53 domain"/>
    <property type="match status" value="2"/>
</dbReference>
<dbReference type="Pfam" id="PF00082">
    <property type="entry name" value="Peptidase_S8"/>
    <property type="match status" value="1"/>
</dbReference>
<name>A0A1H4CYB2_9ACTO</name>
<dbReference type="InterPro" id="IPR023827">
    <property type="entry name" value="Peptidase_S8_Asp-AS"/>
</dbReference>
<evidence type="ECO:0000256" key="4">
    <source>
        <dbReference type="ARBA" id="ARBA00022825"/>
    </source>
</evidence>
<sequence>MPGRYHRRAVAIPAGIAVALSLAAPVAAAPSPNPDISELKAAVAAAKISPSDKIVSNLDKGRVYAFVQVAARTVVDATDAGEKASVAKKKVEDKAKEVAGALTDSSAEVLYTTTNAISGFAVQADSEALTKLAERDDVVAIRPLTLRTPSNAGSNQLTSALDAWQYSGATGKDVTIAVIDSGVDFTHKTFGGTGDYTPYRDEAARTVAPEWPIGNVIGGWDFVGETYSPSGSLGSRVAVPDPNPIDIDPDVCNADPRISRSGGHGTHVAGTAAGMGVTAEGETFTGDYSALIAEDLNTFKVAPGSAPEANILAFKVFGCAGSTGYVPAALDELLAKNDDGSYKWPKVDIVNMSLGGTYAPAGDPENLIVDALFKERGIVSVVASGNDGDQYDIGGSPGNATSSLTVANSTNGVSYFDAATFNLNGSEEKLAGQYSVNYVWPSDVVGPQDGVALTGANSEACQPLSAEDAAKVAGKAVLIDWIDTPALACGSAARFNNLEAAGAAGVVLKSSVNEFTSGIAGNATIPGFQLTADNTAKVEAALAAGPVSVTFTKDGISAIREFDANNADKLNPSSSRGVHGSFGIVKPDVAAPGTQIVSAAVGSGNGPATMTGTSMATPHVAGVTALVKQAHPKWNAVQLKAGVMNTAFHDITSDKGVFGPQRVGTGRVDAKAGVDNHIVMFDSANPQLASVNFGAVEFADNTFNAQRKVTIQNTGDKAAALNLSYVEATKVPGVTYTVTPAKVSVPAGGQVEVSVKLTINPKNFSKVIDPTMELSQTVAALGGVELLREFISTPTGRLVAKGTGAPEGGELRLPVSAAVKPVANLKAKAKLDKKTNDGTLTANGKSFSYPSAYDGVVNDFFPAALPLEFVASSPEKVVDEADAEYAELLKSTDIKRVGVRSNVKELTGTPEEIAKDAQVIVGLETYGAWPISPAAPGYLSLQVVAKGVPYSVEAMRLDGSDVTIVAVFNALTGRNTGISFVNQLPGGAFDTNTFDSSIMALPFDLTAVGFTPAEIAGGDLPLTIRAIGNSWYASASQEEGLASGETDAVVFEYNAAKPRISFGSNLGVTGIDVSADGEPIPFKVFPENPRPNALNAQGGDDKQDVLYFHFHNKVGNQAELLNLKIK</sequence>
<keyword evidence="2 6" id="KW-0645">Protease</keyword>
<evidence type="ECO:0000256" key="3">
    <source>
        <dbReference type="ARBA" id="ARBA00022801"/>
    </source>
</evidence>
<proteinExistence type="inferred from homology"/>
<dbReference type="PRINTS" id="PR00723">
    <property type="entry name" value="SUBTILISIN"/>
</dbReference>
<dbReference type="AlphaFoldDB" id="A0A1H4CYB2"/>
<dbReference type="InterPro" id="IPR023828">
    <property type="entry name" value="Peptidase_S8_Ser-AS"/>
</dbReference>
<comment type="similarity">
    <text evidence="1 6 7">Belongs to the peptidase S8 family.</text>
</comment>
<feature type="domain" description="Peptidase S8/S53" evidence="9">
    <location>
        <begin position="171"/>
        <end position="661"/>
    </location>
</feature>
<feature type="active site" description="Charge relay system" evidence="5 6">
    <location>
        <position position="264"/>
    </location>
</feature>
<evidence type="ECO:0000313" key="12">
    <source>
        <dbReference type="Proteomes" id="UP000199288"/>
    </source>
</evidence>
<evidence type="ECO:0000256" key="2">
    <source>
        <dbReference type="ARBA" id="ARBA00022670"/>
    </source>
</evidence>
<feature type="active site" description="Charge relay system" evidence="5 6">
    <location>
        <position position="180"/>
    </location>
</feature>
<dbReference type="PROSITE" id="PS00137">
    <property type="entry name" value="SUBTILASE_HIS"/>
    <property type="match status" value="1"/>
</dbReference>
<keyword evidence="3 6" id="KW-0378">Hydrolase</keyword>
<evidence type="ECO:0000256" key="1">
    <source>
        <dbReference type="ARBA" id="ARBA00011073"/>
    </source>
</evidence>
<dbReference type="InterPro" id="IPR036852">
    <property type="entry name" value="Peptidase_S8/S53_dom_sf"/>
</dbReference>
<evidence type="ECO:0000256" key="8">
    <source>
        <dbReference type="SAM" id="SignalP"/>
    </source>
</evidence>
<evidence type="ECO:0000259" key="9">
    <source>
        <dbReference type="Pfam" id="PF00082"/>
    </source>
</evidence>
<dbReference type="InterPro" id="IPR000209">
    <property type="entry name" value="Peptidase_S8/S53_dom"/>
</dbReference>
<dbReference type="GO" id="GO:0004252">
    <property type="term" value="F:serine-type endopeptidase activity"/>
    <property type="evidence" value="ECO:0007669"/>
    <property type="project" value="UniProtKB-UniRule"/>
</dbReference>
<evidence type="ECO:0000259" key="10">
    <source>
        <dbReference type="Pfam" id="PF05922"/>
    </source>
</evidence>
<feature type="signal peptide" evidence="8">
    <location>
        <begin position="1"/>
        <end position="28"/>
    </location>
</feature>
<dbReference type="SUPFAM" id="SSF52743">
    <property type="entry name" value="Subtilisin-like"/>
    <property type="match status" value="1"/>
</dbReference>
<feature type="chain" id="PRO_5011593030" evidence="8">
    <location>
        <begin position="29"/>
        <end position="1126"/>
    </location>
</feature>
<dbReference type="PROSITE" id="PS00136">
    <property type="entry name" value="SUBTILASE_ASP"/>
    <property type="match status" value="1"/>
</dbReference>
<dbReference type="GO" id="GO:0005975">
    <property type="term" value="P:carbohydrate metabolic process"/>
    <property type="evidence" value="ECO:0007669"/>
    <property type="project" value="UniProtKB-ARBA"/>
</dbReference>
<dbReference type="Pfam" id="PF05922">
    <property type="entry name" value="Inhibitor_I9"/>
    <property type="match status" value="1"/>
</dbReference>
<dbReference type="RefSeq" id="WP_092565657.1">
    <property type="nucleotide sequence ID" value="NZ_FNQV01000014.1"/>
</dbReference>
<dbReference type="PANTHER" id="PTHR43806">
    <property type="entry name" value="PEPTIDASE S8"/>
    <property type="match status" value="1"/>
</dbReference>
<dbReference type="InterPro" id="IPR015500">
    <property type="entry name" value="Peptidase_S8_subtilisin-rel"/>
</dbReference>
<dbReference type="InterPro" id="IPR034213">
    <property type="entry name" value="S8_Vpr-like"/>
</dbReference>
<dbReference type="Gene3D" id="2.60.40.10">
    <property type="entry name" value="Immunoglobulins"/>
    <property type="match status" value="1"/>
</dbReference>
<evidence type="ECO:0000256" key="7">
    <source>
        <dbReference type="RuleBase" id="RU003355"/>
    </source>
</evidence>
<dbReference type="EMBL" id="FNQV01000014">
    <property type="protein sequence ID" value="SEA65483.1"/>
    <property type="molecule type" value="Genomic_DNA"/>
</dbReference>
<dbReference type="InterPro" id="IPR022398">
    <property type="entry name" value="Peptidase_S8_His-AS"/>
</dbReference>
<dbReference type="PANTHER" id="PTHR43806:SF11">
    <property type="entry name" value="CEREVISIN-RELATED"/>
    <property type="match status" value="1"/>
</dbReference>
<dbReference type="InterPro" id="IPR013783">
    <property type="entry name" value="Ig-like_fold"/>
</dbReference>
<dbReference type="InterPro" id="IPR010259">
    <property type="entry name" value="S8pro/Inhibitor_I9"/>
</dbReference>
<organism evidence="11 12">
    <name type="scientific">Bowdeniella nasicola</name>
    <dbReference type="NCBI Taxonomy" id="208480"/>
    <lineage>
        <taxon>Bacteria</taxon>
        <taxon>Bacillati</taxon>
        <taxon>Actinomycetota</taxon>
        <taxon>Actinomycetes</taxon>
        <taxon>Actinomycetales</taxon>
        <taxon>Actinomycetaceae</taxon>
        <taxon>Bowdeniella</taxon>
    </lineage>
</organism>
<keyword evidence="8" id="KW-0732">Signal</keyword>
<dbReference type="CDD" id="cd07474">
    <property type="entry name" value="Peptidases_S8_subtilisin_Vpr-like"/>
    <property type="match status" value="1"/>
</dbReference>
<keyword evidence="4 6" id="KW-0720">Serine protease</keyword>
<dbReference type="GO" id="GO:0006508">
    <property type="term" value="P:proteolysis"/>
    <property type="evidence" value="ECO:0007669"/>
    <property type="project" value="UniProtKB-KW"/>
</dbReference>
<dbReference type="InterPro" id="IPR050131">
    <property type="entry name" value="Peptidase_S8_subtilisin-like"/>
</dbReference>
<keyword evidence="12" id="KW-1185">Reference proteome</keyword>
<gene>
    <name evidence="11" type="ORF">SAMN02910418_02098</name>
</gene>
<reference evidence="12" key="1">
    <citation type="submission" date="2016-10" db="EMBL/GenBank/DDBJ databases">
        <authorList>
            <person name="Varghese N."/>
            <person name="Submissions S."/>
        </authorList>
    </citation>
    <scope>NUCLEOTIDE SEQUENCE [LARGE SCALE GENOMIC DNA]</scope>
    <source>
        <strain evidence="12">KPR-1</strain>
    </source>
</reference>
<feature type="active site" description="Charge relay system" evidence="5 6">
    <location>
        <position position="614"/>
    </location>
</feature>